<accession>A0ABT8QRF4</accession>
<dbReference type="InterPro" id="IPR002155">
    <property type="entry name" value="Thiolase"/>
</dbReference>
<evidence type="ECO:0000256" key="4">
    <source>
        <dbReference type="ARBA" id="ARBA00023315"/>
    </source>
</evidence>
<proteinExistence type="inferred from homology"/>
<dbReference type="PROSITE" id="PS00099">
    <property type="entry name" value="THIOLASE_3"/>
    <property type="match status" value="1"/>
</dbReference>
<dbReference type="PROSITE" id="PS00098">
    <property type="entry name" value="THIOLASE_1"/>
    <property type="match status" value="1"/>
</dbReference>
<dbReference type="Pfam" id="PF02803">
    <property type="entry name" value="Thiolase_C"/>
    <property type="match status" value="1"/>
</dbReference>
<feature type="domain" description="Thiolase N-terminal" evidence="7">
    <location>
        <begin position="4"/>
        <end position="262"/>
    </location>
</feature>
<evidence type="ECO:0000313" key="9">
    <source>
        <dbReference type="EMBL" id="MDO0823069.1"/>
    </source>
</evidence>
<protein>
    <recommendedName>
        <fullName evidence="2">acetyl-CoA C-acetyltransferase</fullName>
        <ecNumber evidence="2">2.3.1.9</ecNumber>
    </recommendedName>
    <alternativeName>
        <fullName evidence="5">Acetoacetyl-CoA thiolase</fullName>
    </alternativeName>
</protein>
<keyword evidence="3 6" id="KW-0808">Transferase</keyword>
<evidence type="ECO:0000256" key="3">
    <source>
        <dbReference type="ARBA" id="ARBA00022679"/>
    </source>
</evidence>
<comment type="similarity">
    <text evidence="1 6">Belongs to the thiolase-like superfamily. Thiolase family.</text>
</comment>
<evidence type="ECO:0000259" key="8">
    <source>
        <dbReference type="Pfam" id="PF02803"/>
    </source>
</evidence>
<dbReference type="InterPro" id="IPR020610">
    <property type="entry name" value="Thiolase_AS"/>
</dbReference>
<dbReference type="RefSeq" id="WP_252466789.1">
    <property type="nucleotide sequence ID" value="NZ_JAMHFY010000001.1"/>
</dbReference>
<dbReference type="Gene3D" id="3.40.47.10">
    <property type="match status" value="2"/>
</dbReference>
<dbReference type="InterPro" id="IPR020613">
    <property type="entry name" value="Thiolase_CS"/>
</dbReference>
<dbReference type="EMBL" id="JAMJEV010000006">
    <property type="protein sequence ID" value="MDO0823069.1"/>
    <property type="molecule type" value="Genomic_DNA"/>
</dbReference>
<evidence type="ECO:0000259" key="7">
    <source>
        <dbReference type="Pfam" id="PF00108"/>
    </source>
</evidence>
<comment type="caution">
    <text evidence="9">The sequence shown here is derived from an EMBL/GenBank/DDBJ whole genome shotgun (WGS) entry which is preliminary data.</text>
</comment>
<evidence type="ECO:0000256" key="2">
    <source>
        <dbReference type="ARBA" id="ARBA00012705"/>
    </source>
</evidence>
<sequence length="392" mass="40985">MREVVIVSAVRTPVGSFLGALGQISAADLGAIAIREAMKRAGITADQVDEVIMGNVLQGGLGQNPARQASIKAGIPQEVPSWTLNKVCGSGIKSVVCAAQAIISEDADIVIAGGMESMSLAPYALPKARTGYRMGNSSLIDTMIIDGLTDAMNNIHMGLTAENIAEQFSISRDEQDHYAVSSQNRAEEAIKAGKFEEEIVSVSIPQRKGDPLVISQDEFPRFDATYEALAKLKGAFKKEGTVTAGNASGINDGAAAVVVMAKEKALELGLTPLATITSWGSAGVDPLIMGTGPIPASRKALEKAGLKIEDIDLVEANEAFASQTLRVAKELQLDMAKTNVNGGAIAIGHPVGASGTRILVTLLHEMKRKNARRGLATLCIGGGQGIAMIVER</sequence>
<organism evidence="9 10">
    <name type="scientific">Desulfosporosinus nitroreducens</name>
    <dbReference type="NCBI Taxonomy" id="2018668"/>
    <lineage>
        <taxon>Bacteria</taxon>
        <taxon>Bacillati</taxon>
        <taxon>Bacillota</taxon>
        <taxon>Clostridia</taxon>
        <taxon>Eubacteriales</taxon>
        <taxon>Desulfitobacteriaceae</taxon>
        <taxon>Desulfosporosinus</taxon>
    </lineage>
</organism>
<keyword evidence="4 6" id="KW-0012">Acyltransferase</keyword>
<dbReference type="InterPro" id="IPR020617">
    <property type="entry name" value="Thiolase_C"/>
</dbReference>
<dbReference type="PROSITE" id="PS00737">
    <property type="entry name" value="THIOLASE_2"/>
    <property type="match status" value="1"/>
</dbReference>
<evidence type="ECO:0000313" key="10">
    <source>
        <dbReference type="Proteomes" id="UP001176021"/>
    </source>
</evidence>
<dbReference type="PANTHER" id="PTHR18919">
    <property type="entry name" value="ACETYL-COA C-ACYLTRANSFERASE"/>
    <property type="match status" value="1"/>
</dbReference>
<feature type="domain" description="Thiolase C-terminal" evidence="8">
    <location>
        <begin position="270"/>
        <end position="392"/>
    </location>
</feature>
<reference evidence="9" key="1">
    <citation type="submission" date="2022-05" db="EMBL/GenBank/DDBJ databases">
        <title>Expanded diversity of anoxic marine methylotrophy in a Black Sea sulfate reducing microorganism.</title>
        <authorList>
            <person name="Fischer P.Q."/>
            <person name="Stams A.J.M."/>
            <person name="Villanueva L."/>
            <person name="Sousa D.Z."/>
        </authorList>
    </citation>
    <scope>NUCLEOTIDE SEQUENCE</scope>
    <source>
        <strain evidence="9">P130</strain>
    </source>
</reference>
<dbReference type="Pfam" id="PF00108">
    <property type="entry name" value="Thiolase_N"/>
    <property type="match status" value="1"/>
</dbReference>
<keyword evidence="10" id="KW-1185">Reference proteome</keyword>
<evidence type="ECO:0000256" key="5">
    <source>
        <dbReference type="ARBA" id="ARBA00030755"/>
    </source>
</evidence>
<dbReference type="PIRSF" id="PIRSF000429">
    <property type="entry name" value="Ac-CoA_Ac_transf"/>
    <property type="match status" value="1"/>
</dbReference>
<dbReference type="NCBIfam" id="TIGR01930">
    <property type="entry name" value="AcCoA-C-Actrans"/>
    <property type="match status" value="1"/>
</dbReference>
<dbReference type="EC" id="2.3.1.9" evidence="2"/>
<dbReference type="InterPro" id="IPR020616">
    <property type="entry name" value="Thiolase_N"/>
</dbReference>
<dbReference type="InterPro" id="IPR016039">
    <property type="entry name" value="Thiolase-like"/>
</dbReference>
<name>A0ABT8QRF4_9FIRM</name>
<evidence type="ECO:0000256" key="6">
    <source>
        <dbReference type="RuleBase" id="RU003557"/>
    </source>
</evidence>
<dbReference type="CDD" id="cd00751">
    <property type="entry name" value="thiolase"/>
    <property type="match status" value="1"/>
</dbReference>
<gene>
    <name evidence="9" type="ORF">M8H41_09395</name>
</gene>
<evidence type="ECO:0000256" key="1">
    <source>
        <dbReference type="ARBA" id="ARBA00010982"/>
    </source>
</evidence>
<dbReference type="PANTHER" id="PTHR18919:SF107">
    <property type="entry name" value="ACETYL-COA ACETYLTRANSFERASE, CYTOSOLIC"/>
    <property type="match status" value="1"/>
</dbReference>
<dbReference type="Proteomes" id="UP001176021">
    <property type="component" value="Unassembled WGS sequence"/>
</dbReference>
<dbReference type="InterPro" id="IPR020615">
    <property type="entry name" value="Thiolase_acyl_enz_int_AS"/>
</dbReference>
<dbReference type="SUPFAM" id="SSF53901">
    <property type="entry name" value="Thiolase-like"/>
    <property type="match status" value="2"/>
</dbReference>